<feature type="signal peptide" evidence="1">
    <location>
        <begin position="1"/>
        <end position="26"/>
    </location>
</feature>
<dbReference type="RefSeq" id="WP_193914323.1">
    <property type="nucleotide sequence ID" value="NZ_JADEXS020000001.1"/>
</dbReference>
<comment type="caution">
    <text evidence="2">The sequence shown here is derived from an EMBL/GenBank/DDBJ whole genome shotgun (WGS) entry which is preliminary data.</text>
</comment>
<evidence type="ECO:0008006" key="4">
    <source>
        <dbReference type="Google" id="ProtNLM"/>
    </source>
</evidence>
<accession>A0A8J7DEW6</accession>
<keyword evidence="3" id="KW-1185">Reference proteome</keyword>
<protein>
    <recommendedName>
        <fullName evidence="4">PEP-CTERM sorting domain-containing protein</fullName>
    </recommendedName>
</protein>
<reference evidence="2" key="1">
    <citation type="submission" date="2020-10" db="EMBL/GenBank/DDBJ databases">
        <authorList>
            <person name="Castelo-Branco R."/>
            <person name="Eusebio N."/>
            <person name="Adriana R."/>
            <person name="Vieira A."/>
            <person name="Brugerolle De Fraissinette N."/>
            <person name="Rezende De Castro R."/>
            <person name="Schneider M.P."/>
            <person name="Vasconcelos V."/>
            <person name="Leao P.N."/>
        </authorList>
    </citation>
    <scope>NUCLEOTIDE SEQUENCE</scope>
    <source>
        <strain evidence="2">LEGE 12446</strain>
    </source>
</reference>
<organism evidence="2 3">
    <name type="scientific">Desmonostoc muscorum LEGE 12446</name>
    <dbReference type="NCBI Taxonomy" id="1828758"/>
    <lineage>
        <taxon>Bacteria</taxon>
        <taxon>Bacillati</taxon>
        <taxon>Cyanobacteriota</taxon>
        <taxon>Cyanophyceae</taxon>
        <taxon>Nostocales</taxon>
        <taxon>Nostocaceae</taxon>
        <taxon>Desmonostoc</taxon>
    </lineage>
</organism>
<sequence length="338" mass="36955">MRTYQLSTLIGLTTSVALSAIAPAQAATLNFDYDKLQFVTSRPIESNSFLGLNGLPSENQGFTPFYSSDPSAPNRGHREIGLNSRRDFPVFNNAPYYGTGRQGSPEEPNSGATRTTTLVSTNSFPTFSNYLTNNGIPLNDIGFVFGQKSDRDFSKTWSLGSDTLGKDWYGDPNTPLEERIYKANPDDVEIALYSGTTKFLDFGYSDFYSIIDYGSNISFDDDFESSFTDPLAATKVSGLDPLLEGLAEAFLSDVNAAGGGVQVVNENFGELDISFASGNGYDVLQIPYPMQIRAVALKTVPEASLSWGIFMFGVLVAVSRRKKQHNMDSKYNCDITCP</sequence>
<keyword evidence="1" id="KW-0732">Signal</keyword>
<evidence type="ECO:0000313" key="2">
    <source>
        <dbReference type="EMBL" id="MBE9021944.1"/>
    </source>
</evidence>
<name>A0A8J7DEW6_DESMC</name>
<evidence type="ECO:0000256" key="1">
    <source>
        <dbReference type="SAM" id="SignalP"/>
    </source>
</evidence>
<dbReference type="Proteomes" id="UP000622533">
    <property type="component" value="Unassembled WGS sequence"/>
</dbReference>
<feature type="chain" id="PRO_5035326724" description="PEP-CTERM sorting domain-containing protein" evidence="1">
    <location>
        <begin position="27"/>
        <end position="338"/>
    </location>
</feature>
<proteinExistence type="predicted"/>
<evidence type="ECO:0000313" key="3">
    <source>
        <dbReference type="Proteomes" id="UP000622533"/>
    </source>
</evidence>
<dbReference type="EMBL" id="JADEXS010000048">
    <property type="protein sequence ID" value="MBE9021944.1"/>
    <property type="molecule type" value="Genomic_DNA"/>
</dbReference>
<dbReference type="AlphaFoldDB" id="A0A8J7DEW6"/>
<gene>
    <name evidence="2" type="ORF">IQ276_05570</name>
</gene>